<dbReference type="Proteomes" id="UP000322699">
    <property type="component" value="Unassembled WGS sequence"/>
</dbReference>
<reference evidence="2 3" key="1">
    <citation type="submission" date="2019-08" db="EMBL/GenBank/DDBJ databases">
        <title>Deep-cultivation of Planctomycetes and their phenomic and genomic characterization uncovers novel biology.</title>
        <authorList>
            <person name="Wiegand S."/>
            <person name="Jogler M."/>
            <person name="Boedeker C."/>
            <person name="Pinto D."/>
            <person name="Vollmers J."/>
            <person name="Rivas-Marin E."/>
            <person name="Kohn T."/>
            <person name="Peeters S.H."/>
            <person name="Heuer A."/>
            <person name="Rast P."/>
            <person name="Oberbeckmann S."/>
            <person name="Bunk B."/>
            <person name="Jeske O."/>
            <person name="Meyerdierks A."/>
            <person name="Storesund J.E."/>
            <person name="Kallscheuer N."/>
            <person name="Luecker S."/>
            <person name="Lage O.M."/>
            <person name="Pohl T."/>
            <person name="Merkel B.J."/>
            <person name="Hornburger P."/>
            <person name="Mueller R.-W."/>
            <person name="Bruemmer F."/>
            <person name="Labrenz M."/>
            <person name="Spormann A.M."/>
            <person name="Op Den Camp H."/>
            <person name="Overmann J."/>
            <person name="Amann R."/>
            <person name="Jetten M.S.M."/>
            <person name="Mascher T."/>
            <person name="Medema M.H."/>
            <person name="Devos D.P."/>
            <person name="Kaster A.-K."/>
            <person name="Ovreas L."/>
            <person name="Rohde M."/>
            <person name="Galperin M.Y."/>
            <person name="Jogler C."/>
        </authorList>
    </citation>
    <scope>NUCLEOTIDE SEQUENCE [LARGE SCALE GENOMIC DNA]</scope>
    <source>
        <strain evidence="2 3">LF1</strain>
    </source>
</reference>
<feature type="region of interest" description="Disordered" evidence="1">
    <location>
        <begin position="1"/>
        <end position="38"/>
    </location>
</feature>
<feature type="compositionally biased region" description="Polar residues" evidence="1">
    <location>
        <begin position="1"/>
        <end position="11"/>
    </location>
</feature>
<comment type="caution">
    <text evidence="2">The sequence shown here is derived from an EMBL/GenBank/DDBJ whole genome shotgun (WGS) entry which is preliminary data.</text>
</comment>
<evidence type="ECO:0000256" key="1">
    <source>
        <dbReference type="SAM" id="MobiDB-lite"/>
    </source>
</evidence>
<organism evidence="2 3">
    <name type="scientific">Rubripirellula obstinata</name>
    <dbReference type="NCBI Taxonomy" id="406547"/>
    <lineage>
        <taxon>Bacteria</taxon>
        <taxon>Pseudomonadati</taxon>
        <taxon>Planctomycetota</taxon>
        <taxon>Planctomycetia</taxon>
        <taxon>Pirellulales</taxon>
        <taxon>Pirellulaceae</taxon>
        <taxon>Rubripirellula</taxon>
    </lineage>
</organism>
<evidence type="ECO:0000313" key="3">
    <source>
        <dbReference type="Proteomes" id="UP000322699"/>
    </source>
</evidence>
<protein>
    <submittedName>
        <fullName evidence="2">Uncharacterized protein</fullName>
    </submittedName>
</protein>
<accession>A0A5B1CEJ6</accession>
<gene>
    <name evidence="2" type="ORF">LF1_11640</name>
</gene>
<dbReference type="RefSeq" id="WP_068257827.1">
    <property type="nucleotide sequence ID" value="NZ_LWSK01000001.1"/>
</dbReference>
<evidence type="ECO:0000313" key="2">
    <source>
        <dbReference type="EMBL" id="KAA1258642.1"/>
    </source>
</evidence>
<sequence>MTKDLSIQTVHGVSHPFVVQAGQSDEAEDHEPPEPQHYREAVSERLEKIQQQEESNVIKESP</sequence>
<dbReference type="EMBL" id="VRLW01000001">
    <property type="protein sequence ID" value="KAA1258642.1"/>
    <property type="molecule type" value="Genomic_DNA"/>
</dbReference>
<proteinExistence type="predicted"/>
<keyword evidence="3" id="KW-1185">Reference proteome</keyword>
<dbReference type="AlphaFoldDB" id="A0A5B1CEJ6"/>
<name>A0A5B1CEJ6_9BACT</name>